<organism evidence="2 3">
    <name type="scientific">Ophiocordyceps polyrhachis-furcata BCC 54312</name>
    <dbReference type="NCBI Taxonomy" id="1330021"/>
    <lineage>
        <taxon>Eukaryota</taxon>
        <taxon>Fungi</taxon>
        <taxon>Dikarya</taxon>
        <taxon>Ascomycota</taxon>
        <taxon>Pezizomycotina</taxon>
        <taxon>Sordariomycetes</taxon>
        <taxon>Hypocreomycetidae</taxon>
        <taxon>Hypocreales</taxon>
        <taxon>Ophiocordycipitaceae</taxon>
        <taxon>Ophiocordyceps</taxon>
    </lineage>
</organism>
<comment type="caution">
    <text evidence="2">The sequence shown here is derived from an EMBL/GenBank/DDBJ whole genome shotgun (WGS) entry which is preliminary data.</text>
</comment>
<name>A0A367L4D4_9HYPO</name>
<dbReference type="Proteomes" id="UP000253664">
    <property type="component" value="Unassembled WGS sequence"/>
</dbReference>
<feature type="region of interest" description="Disordered" evidence="1">
    <location>
        <begin position="62"/>
        <end position="85"/>
    </location>
</feature>
<protein>
    <submittedName>
        <fullName evidence="2">Uncharacterized protein</fullName>
    </submittedName>
</protein>
<feature type="compositionally biased region" description="Basic residues" evidence="1">
    <location>
        <begin position="62"/>
        <end position="77"/>
    </location>
</feature>
<reference evidence="2 3" key="1">
    <citation type="journal article" date="2015" name="BMC Genomics">
        <title>Insights from the genome of Ophiocordyceps polyrhachis-furcata to pathogenicity and host specificity in insect fungi.</title>
        <authorList>
            <person name="Wichadakul D."/>
            <person name="Kobmoo N."/>
            <person name="Ingsriswang S."/>
            <person name="Tangphatsornruang S."/>
            <person name="Chantasingh D."/>
            <person name="Luangsa-ard J.J."/>
            <person name="Eurwilaichitr L."/>
        </authorList>
    </citation>
    <scope>NUCLEOTIDE SEQUENCE [LARGE SCALE GENOMIC DNA]</scope>
    <source>
        <strain evidence="2 3">BCC 54312</strain>
    </source>
</reference>
<evidence type="ECO:0000313" key="3">
    <source>
        <dbReference type="Proteomes" id="UP000253664"/>
    </source>
</evidence>
<dbReference type="EMBL" id="LKCN02000016">
    <property type="protein sequence ID" value="RCI09277.1"/>
    <property type="molecule type" value="Genomic_DNA"/>
</dbReference>
<evidence type="ECO:0000313" key="2">
    <source>
        <dbReference type="EMBL" id="RCI09277.1"/>
    </source>
</evidence>
<dbReference type="AlphaFoldDB" id="A0A367L4D4"/>
<accession>A0A367L4D4</accession>
<evidence type="ECO:0000256" key="1">
    <source>
        <dbReference type="SAM" id="MobiDB-lite"/>
    </source>
</evidence>
<dbReference type="OrthoDB" id="4658148at2759"/>
<keyword evidence="3" id="KW-1185">Reference proteome</keyword>
<proteinExistence type="predicted"/>
<sequence length="113" mass="12205">MCAVHDDGANWTGTVDNDKWKMIYMAFATVADDAMISPSASRRRFVPLSYNVSADDVEFMKSRRGTRRQHPPLRHHAHETVTGNSLGGGGGVAILGSCGRKSLGVDDEGEEAV</sequence>
<gene>
    <name evidence="2" type="ORF">L249_1493</name>
</gene>